<dbReference type="SMART" id="SM00767">
    <property type="entry name" value="DCD"/>
    <property type="match status" value="1"/>
</dbReference>
<name>A0A8B8PYT9_9MYRT</name>
<feature type="region of interest" description="Disordered" evidence="1">
    <location>
        <begin position="1"/>
        <end position="25"/>
    </location>
</feature>
<dbReference type="AlphaFoldDB" id="A0A8B8PYT9"/>
<proteinExistence type="predicted"/>
<dbReference type="GeneID" id="115747424"/>
<dbReference type="KEGG" id="rarg:115747424"/>
<dbReference type="OrthoDB" id="1920894at2759"/>
<dbReference type="PANTHER" id="PTHR46444">
    <property type="entry name" value="DCD (DEVELOPMENT AND CELL DEATH) DOMAIN PROTEIN-RELATED"/>
    <property type="match status" value="1"/>
</dbReference>
<keyword evidence="3" id="KW-1185">Reference proteome</keyword>
<gene>
    <name evidence="4" type="primary">LOC115747424</name>
</gene>
<dbReference type="InterPro" id="IPR013989">
    <property type="entry name" value="Dev_and_cell_death_domain"/>
</dbReference>
<dbReference type="RefSeq" id="XP_030539443.1">
    <property type="nucleotide sequence ID" value="XM_030683583.2"/>
</dbReference>
<feature type="domain" description="DCD" evidence="2">
    <location>
        <begin position="83"/>
        <end position="210"/>
    </location>
</feature>
<reference evidence="4" key="1">
    <citation type="submission" date="2025-08" db="UniProtKB">
        <authorList>
            <consortium name="RefSeq"/>
        </authorList>
    </citation>
    <scope>IDENTIFICATION</scope>
    <source>
        <tissue evidence="4">Leaf</tissue>
    </source>
</reference>
<dbReference type="Proteomes" id="UP000827889">
    <property type="component" value="Chromosome 5"/>
</dbReference>
<organism evidence="3 4">
    <name type="scientific">Rhodamnia argentea</name>
    <dbReference type="NCBI Taxonomy" id="178133"/>
    <lineage>
        <taxon>Eukaryota</taxon>
        <taxon>Viridiplantae</taxon>
        <taxon>Streptophyta</taxon>
        <taxon>Embryophyta</taxon>
        <taxon>Tracheophyta</taxon>
        <taxon>Spermatophyta</taxon>
        <taxon>Magnoliopsida</taxon>
        <taxon>eudicotyledons</taxon>
        <taxon>Gunneridae</taxon>
        <taxon>Pentapetalae</taxon>
        <taxon>rosids</taxon>
        <taxon>malvids</taxon>
        <taxon>Myrtales</taxon>
        <taxon>Myrtaceae</taxon>
        <taxon>Myrtoideae</taxon>
        <taxon>Myrteae</taxon>
        <taxon>Australasian group</taxon>
        <taxon>Rhodamnia</taxon>
    </lineage>
</organism>
<evidence type="ECO:0000259" key="2">
    <source>
        <dbReference type="PROSITE" id="PS51222"/>
    </source>
</evidence>
<dbReference type="Pfam" id="PF10539">
    <property type="entry name" value="Dev_Cell_Death"/>
    <property type="match status" value="1"/>
</dbReference>
<accession>A0A8B8PYT9</accession>
<dbReference type="PANTHER" id="PTHR46444:SF3">
    <property type="entry name" value="DCD (DEVELOPMENT AND CELL DEATH) DOMAIN PROTEIN"/>
    <property type="match status" value="1"/>
</dbReference>
<protein>
    <submittedName>
        <fullName evidence="4">Uncharacterized protein LOC115747424</fullName>
    </submittedName>
</protein>
<dbReference type="PROSITE" id="PS51222">
    <property type="entry name" value="DCD"/>
    <property type="match status" value="1"/>
</dbReference>
<sequence length="522" mass="57773">MKRKKNKHPGPSLRKATKKIRKGTFKTHSKMIATSAPGGGPPSNLIGILEARPASVIPLEGGHTIEPTPSATHEGKKVEKDSERVAGFIFMCSGKTKPECYQYRVFGLPMGQLEVVKKVKPGAKLFLFDFDLKLLYGVYEATSGGALDIEPMAFDRKFPSQVRFRIFKECLPIPESVFKKAIEDNYVSRSKFRQELNGKQVRSLVSLYRPIDAIQPSSVAFPYETIQCARPVYALGKHLQPMAGFPPPGDLYLPWRQHTSSQAIPRQQYESSLPRVRYEQYGSQNHMGLIEPVMESCYYVRQLALPHKGGSQISAEVHQPYFPEEPQCSVHDPYRSSVIQSQPASYAYKELQLSYQPHYNIASHDGAAQADAAPLAYQELQLSYHPHYNTASQDGPAQADAAPLAYKELQVSYQPCYSIASHDGPAQADAAPLACKELQVSYQPHYNIASQDGPAHADAAPLAYKELKLSYPPHYNTASHDGPAQADAVPLARTMHETVASREANLSVSSVYSYPGVASAYR</sequence>
<evidence type="ECO:0000313" key="3">
    <source>
        <dbReference type="Proteomes" id="UP000827889"/>
    </source>
</evidence>
<evidence type="ECO:0000256" key="1">
    <source>
        <dbReference type="SAM" id="MobiDB-lite"/>
    </source>
</evidence>
<evidence type="ECO:0000313" key="4">
    <source>
        <dbReference type="RefSeq" id="XP_030539443.1"/>
    </source>
</evidence>
<feature type="compositionally biased region" description="Basic residues" evidence="1">
    <location>
        <begin position="15"/>
        <end position="25"/>
    </location>
</feature>